<keyword evidence="3" id="KW-1185">Reference proteome</keyword>
<dbReference type="SUPFAM" id="SSF50044">
    <property type="entry name" value="SH3-domain"/>
    <property type="match status" value="1"/>
</dbReference>
<proteinExistence type="predicted"/>
<evidence type="ECO:0000256" key="1">
    <source>
        <dbReference type="SAM" id="MobiDB-lite"/>
    </source>
</evidence>
<feature type="region of interest" description="Disordered" evidence="1">
    <location>
        <begin position="192"/>
        <end position="213"/>
    </location>
</feature>
<evidence type="ECO:0000313" key="2">
    <source>
        <dbReference type="EMBL" id="VDD84059.1"/>
    </source>
</evidence>
<evidence type="ECO:0008006" key="4">
    <source>
        <dbReference type="Google" id="ProtNLM"/>
    </source>
</evidence>
<dbReference type="Proteomes" id="UP000267029">
    <property type="component" value="Unassembled WGS sequence"/>
</dbReference>
<protein>
    <recommendedName>
        <fullName evidence="4">SH3 domain-containing protein</fullName>
    </recommendedName>
</protein>
<dbReference type="OrthoDB" id="336747at2759"/>
<feature type="compositionally biased region" description="Acidic residues" evidence="1">
    <location>
        <begin position="267"/>
        <end position="283"/>
    </location>
</feature>
<dbReference type="InterPro" id="IPR050716">
    <property type="entry name" value="MAGUK"/>
</dbReference>
<feature type="region of interest" description="Disordered" evidence="1">
    <location>
        <begin position="236"/>
        <end position="291"/>
    </location>
</feature>
<dbReference type="EMBL" id="UXSR01005962">
    <property type="protein sequence ID" value="VDD84059.1"/>
    <property type="molecule type" value="Genomic_DNA"/>
</dbReference>
<dbReference type="InterPro" id="IPR036028">
    <property type="entry name" value="SH3-like_dom_sf"/>
</dbReference>
<gene>
    <name evidence="2" type="ORF">MCOS_LOCUS10062</name>
</gene>
<dbReference type="STRING" id="53468.A0A3P6I8D8"/>
<accession>A0A3P6I8D8</accession>
<feature type="compositionally biased region" description="Basic residues" evidence="1">
    <location>
        <begin position="236"/>
        <end position="257"/>
    </location>
</feature>
<reference evidence="2 3" key="1">
    <citation type="submission" date="2018-10" db="EMBL/GenBank/DDBJ databases">
        <authorList>
            <consortium name="Pathogen Informatics"/>
        </authorList>
    </citation>
    <scope>NUCLEOTIDE SEQUENCE [LARGE SCALE GENOMIC DNA]</scope>
</reference>
<dbReference type="PANTHER" id="PTHR23122">
    <property type="entry name" value="MEMBRANE-ASSOCIATED GUANYLATE KINASE MAGUK"/>
    <property type="match status" value="1"/>
</dbReference>
<dbReference type="Gene3D" id="2.30.30.40">
    <property type="entry name" value="SH3 Domains"/>
    <property type="match status" value="1"/>
</dbReference>
<name>A0A3P6I8D8_MESCO</name>
<sequence>MEVNGHVLLGRPVENIQQYLLVVQEPANVVEIKGDLFLYLSLFFPLHASQMFVRAMFDYKPREDPELPCPELGQPFNVGDILEIVDAADFTWWQVRGVGLVVCSCRVVAVAITTQNTTRFSSLFSASGEQARPHNSRAHSHPAGLIPSTDLQESRVVRATNEAREALIAEALNFSNNTTHLSSLLSLLIPRRSRGGGERSSASTSSTGAGATSTELAVAMGTLERTFSHWLPFRRRSSHHRGSSRRLHRRGSSRHRAISATARPSVSEDDDDDDADNDDDGDDAGAGARGRLNGNILDDLSSLGGTIPSQTCSKCNSLLRASVPTTSAQRRQKWAESAPFLLCELPFQPYEEVARRPAFRYRTLVILGAHGVGRRPLRKALIQARPDLFGAVIPRAFFFLFLV</sequence>
<evidence type="ECO:0000313" key="3">
    <source>
        <dbReference type="Proteomes" id="UP000267029"/>
    </source>
</evidence>
<dbReference type="AlphaFoldDB" id="A0A3P6I8D8"/>
<feature type="compositionally biased region" description="Low complexity" evidence="1">
    <location>
        <begin position="199"/>
        <end position="213"/>
    </location>
</feature>
<organism evidence="2 3">
    <name type="scientific">Mesocestoides corti</name>
    <name type="common">Flatworm</name>
    <dbReference type="NCBI Taxonomy" id="53468"/>
    <lineage>
        <taxon>Eukaryota</taxon>
        <taxon>Metazoa</taxon>
        <taxon>Spiralia</taxon>
        <taxon>Lophotrochozoa</taxon>
        <taxon>Platyhelminthes</taxon>
        <taxon>Cestoda</taxon>
        <taxon>Eucestoda</taxon>
        <taxon>Cyclophyllidea</taxon>
        <taxon>Mesocestoididae</taxon>
        <taxon>Mesocestoides</taxon>
    </lineage>
</organism>